<dbReference type="Pfam" id="PF05524">
    <property type="entry name" value="PEP-utilisers_N"/>
    <property type="match status" value="1"/>
</dbReference>
<dbReference type="InterPro" id="IPR018274">
    <property type="entry name" value="PEP_util_AS"/>
</dbReference>
<comment type="cofactor">
    <cofactor evidence="1">
        <name>Mg(2+)</name>
        <dbReference type="ChEBI" id="CHEBI:18420"/>
    </cofactor>
</comment>
<evidence type="ECO:0000313" key="12">
    <source>
        <dbReference type="EMBL" id="GER89195.1"/>
    </source>
</evidence>
<evidence type="ECO:0000259" key="9">
    <source>
        <dbReference type="Pfam" id="PF00391"/>
    </source>
</evidence>
<feature type="domain" description="PEP-utilising enzyme mobile" evidence="9">
    <location>
        <begin position="156"/>
        <end position="233"/>
    </location>
</feature>
<accession>A0A5J4KMS2</accession>
<dbReference type="AlphaFoldDB" id="A0A5J4KMS2"/>
<dbReference type="Proteomes" id="UP000326912">
    <property type="component" value="Unassembled WGS sequence"/>
</dbReference>
<evidence type="ECO:0000256" key="4">
    <source>
        <dbReference type="ARBA" id="ARBA00022679"/>
    </source>
</evidence>
<dbReference type="Gene3D" id="3.20.20.60">
    <property type="entry name" value="Phosphoenolpyruvate-binding domains"/>
    <property type="match status" value="1"/>
</dbReference>
<dbReference type="PANTHER" id="PTHR46244">
    <property type="entry name" value="PHOSPHOENOLPYRUVATE-PROTEIN PHOSPHOTRANSFERASE"/>
    <property type="match status" value="1"/>
</dbReference>
<dbReference type="GO" id="GO:0016301">
    <property type="term" value="F:kinase activity"/>
    <property type="evidence" value="ECO:0007669"/>
    <property type="project" value="UniProtKB-KW"/>
</dbReference>
<comment type="similarity">
    <text evidence="2">Belongs to the PEP-utilizing enzyme family.</text>
</comment>
<dbReference type="SUPFAM" id="SSF52009">
    <property type="entry name" value="Phosphohistidine domain"/>
    <property type="match status" value="1"/>
</dbReference>
<dbReference type="InterPro" id="IPR008279">
    <property type="entry name" value="PEP-util_enz_mobile_dom"/>
</dbReference>
<feature type="domain" description="PEP-utilising enzyme C-terminal" evidence="10">
    <location>
        <begin position="261"/>
        <end position="356"/>
    </location>
</feature>
<evidence type="ECO:0000256" key="5">
    <source>
        <dbReference type="ARBA" id="ARBA00022723"/>
    </source>
</evidence>
<evidence type="ECO:0000259" key="10">
    <source>
        <dbReference type="Pfam" id="PF02896"/>
    </source>
</evidence>
<comment type="caution">
    <text evidence="12">The sequence shown here is derived from an EMBL/GenBank/DDBJ whole genome shotgun (WGS) entry which is preliminary data.</text>
</comment>
<evidence type="ECO:0000256" key="1">
    <source>
        <dbReference type="ARBA" id="ARBA00001946"/>
    </source>
</evidence>
<dbReference type="InterPro" id="IPR015813">
    <property type="entry name" value="Pyrv/PenolPyrv_kinase-like_dom"/>
</dbReference>
<keyword evidence="6" id="KW-0418">Kinase</keyword>
<dbReference type="Gene3D" id="1.10.274.10">
    <property type="entry name" value="PtsI, HPr-binding domain"/>
    <property type="match status" value="1"/>
</dbReference>
<evidence type="ECO:0000313" key="13">
    <source>
        <dbReference type="Proteomes" id="UP000326912"/>
    </source>
</evidence>
<sequence length="388" mass="42587">MSTILKGIPVMGGIAIGPWIVYDPTPPIISKEQIKASAVDAEKARMRQAIEASIAEVTQLRDQVQQRLGDEDAAIFDAHLLLFEDDTLLEGTYQRIEQEHQNAEWALAETTDEIAQMFAEIEDEYIRARGADMQDIRLRLLNHLQGRPTGRLNHLRQPTIVLARDLLPSDTAGLDPQFVLGLATEQGGPTSHTAILSRQLRIPAVVAIPNLLAQVSTLTDQDNGLFILDARSGEFIIDPDGATLQLYQQAQVAYQQQQQQLLALKDLPAITEDGISVEVAANIGRAGDAEAAIEAGATGVGLFRTEFLFLERDTAPTEAEQVAAYSTALKAFAGKTVIVRTLDIGGIKAYPIFHCQKKTILFWVCAAFACVWLLRINNSFVPRCEPYS</sequence>
<dbReference type="InterPro" id="IPR008731">
    <property type="entry name" value="PTS_EIN"/>
</dbReference>
<dbReference type="InterPro" id="IPR036637">
    <property type="entry name" value="Phosphohistidine_dom_sf"/>
</dbReference>
<dbReference type="SUPFAM" id="SSF47831">
    <property type="entry name" value="Enzyme I of the PEP:sugar phosphotransferase system HPr-binding (sub)domain"/>
    <property type="match status" value="1"/>
</dbReference>
<evidence type="ECO:0000256" key="8">
    <source>
        <dbReference type="ARBA" id="ARBA00033235"/>
    </source>
</evidence>
<name>A0A5J4KMS2_9CHLR</name>
<evidence type="ECO:0000256" key="7">
    <source>
        <dbReference type="ARBA" id="ARBA00022842"/>
    </source>
</evidence>
<dbReference type="GO" id="GO:0009401">
    <property type="term" value="P:phosphoenolpyruvate-dependent sugar phosphotransferase system"/>
    <property type="evidence" value="ECO:0007669"/>
    <property type="project" value="InterPro"/>
</dbReference>
<feature type="domain" description="Phosphotransferase system enzyme I N-terminal" evidence="11">
    <location>
        <begin position="6"/>
        <end position="129"/>
    </location>
</feature>
<dbReference type="PROSITE" id="PS00370">
    <property type="entry name" value="PEP_ENZYMES_PHOS_SITE"/>
    <property type="match status" value="1"/>
</dbReference>
<dbReference type="InterPro" id="IPR040442">
    <property type="entry name" value="Pyrv_kinase-like_dom_sf"/>
</dbReference>
<dbReference type="InterPro" id="IPR036618">
    <property type="entry name" value="PtsI_HPr-bd_sf"/>
</dbReference>
<evidence type="ECO:0000259" key="11">
    <source>
        <dbReference type="Pfam" id="PF05524"/>
    </source>
</evidence>
<dbReference type="SUPFAM" id="SSF51621">
    <property type="entry name" value="Phosphoenolpyruvate/pyruvate domain"/>
    <property type="match status" value="1"/>
</dbReference>
<dbReference type="Pfam" id="PF02896">
    <property type="entry name" value="PEP-utilizers_C"/>
    <property type="match status" value="1"/>
</dbReference>
<gene>
    <name evidence="12" type="ORF">KDW_33570</name>
</gene>
<reference evidence="12 13" key="1">
    <citation type="submission" date="2019-10" db="EMBL/GenBank/DDBJ databases">
        <title>Dictyobacter vulcani sp. nov., within the class Ktedonobacteria, isolated from soil of volcanic Mt. Zao.</title>
        <authorList>
            <person name="Zheng Y."/>
            <person name="Wang C.M."/>
            <person name="Sakai Y."/>
            <person name="Abe K."/>
            <person name="Yokota A."/>
            <person name="Yabe S."/>
        </authorList>
    </citation>
    <scope>NUCLEOTIDE SEQUENCE [LARGE SCALE GENOMIC DNA]</scope>
    <source>
        <strain evidence="12 13">W12</strain>
    </source>
</reference>
<evidence type="ECO:0000256" key="6">
    <source>
        <dbReference type="ARBA" id="ARBA00022777"/>
    </source>
</evidence>
<keyword evidence="7" id="KW-0460">Magnesium</keyword>
<evidence type="ECO:0000256" key="2">
    <source>
        <dbReference type="ARBA" id="ARBA00007837"/>
    </source>
</evidence>
<keyword evidence="4" id="KW-0808">Transferase</keyword>
<evidence type="ECO:0000256" key="3">
    <source>
        <dbReference type="ARBA" id="ARBA00016544"/>
    </source>
</evidence>
<organism evidence="12 13">
    <name type="scientific">Dictyobacter vulcani</name>
    <dbReference type="NCBI Taxonomy" id="2607529"/>
    <lineage>
        <taxon>Bacteria</taxon>
        <taxon>Bacillati</taxon>
        <taxon>Chloroflexota</taxon>
        <taxon>Ktedonobacteria</taxon>
        <taxon>Ktedonobacterales</taxon>
        <taxon>Dictyobacteraceae</taxon>
        <taxon>Dictyobacter</taxon>
    </lineage>
</organism>
<proteinExistence type="inferred from homology"/>
<dbReference type="EMBL" id="BKZW01000001">
    <property type="protein sequence ID" value="GER89195.1"/>
    <property type="molecule type" value="Genomic_DNA"/>
</dbReference>
<keyword evidence="13" id="KW-1185">Reference proteome</keyword>
<dbReference type="Gene3D" id="3.50.30.10">
    <property type="entry name" value="Phosphohistidine domain"/>
    <property type="match status" value="1"/>
</dbReference>
<protein>
    <recommendedName>
        <fullName evidence="3">Phosphoenolpyruvate-protein phosphotransferase</fullName>
    </recommendedName>
    <alternativeName>
        <fullName evidence="8">Phosphotransferase system, enzyme I</fullName>
    </alternativeName>
</protein>
<dbReference type="InterPro" id="IPR000121">
    <property type="entry name" value="PEP_util_C"/>
</dbReference>
<dbReference type="PANTHER" id="PTHR46244:SF3">
    <property type="entry name" value="PHOSPHOENOLPYRUVATE-PROTEIN PHOSPHOTRANSFERASE"/>
    <property type="match status" value="1"/>
</dbReference>
<dbReference type="Pfam" id="PF00391">
    <property type="entry name" value="PEP-utilizers"/>
    <property type="match status" value="1"/>
</dbReference>
<dbReference type="GO" id="GO:0046872">
    <property type="term" value="F:metal ion binding"/>
    <property type="evidence" value="ECO:0007669"/>
    <property type="project" value="UniProtKB-KW"/>
</dbReference>
<dbReference type="InterPro" id="IPR050499">
    <property type="entry name" value="PEP-utilizing_PTS_enzyme"/>
</dbReference>
<keyword evidence="5" id="KW-0479">Metal-binding</keyword>